<dbReference type="InterPro" id="IPR029787">
    <property type="entry name" value="Nucleotide_cyclase"/>
</dbReference>
<dbReference type="InterPro" id="IPR000014">
    <property type="entry name" value="PAS"/>
</dbReference>
<evidence type="ECO:0000256" key="1">
    <source>
        <dbReference type="ARBA" id="ARBA00001946"/>
    </source>
</evidence>
<feature type="region of interest" description="Disordered" evidence="2">
    <location>
        <begin position="1"/>
        <end position="26"/>
    </location>
</feature>
<dbReference type="GO" id="GO:0003824">
    <property type="term" value="F:catalytic activity"/>
    <property type="evidence" value="ECO:0007669"/>
    <property type="project" value="UniProtKB-ARBA"/>
</dbReference>
<feature type="domain" description="EAL" evidence="4">
    <location>
        <begin position="327"/>
        <end position="581"/>
    </location>
</feature>
<dbReference type="InterPro" id="IPR001633">
    <property type="entry name" value="EAL_dom"/>
</dbReference>
<dbReference type="InterPro" id="IPR035965">
    <property type="entry name" value="PAS-like_dom_sf"/>
</dbReference>
<dbReference type="InterPro" id="IPR035919">
    <property type="entry name" value="EAL_sf"/>
</dbReference>
<keyword evidence="7" id="KW-1185">Reference proteome</keyword>
<dbReference type="SUPFAM" id="SSF141868">
    <property type="entry name" value="EAL domain-like"/>
    <property type="match status" value="1"/>
</dbReference>
<dbReference type="PROSITE" id="PS50112">
    <property type="entry name" value="PAS"/>
    <property type="match status" value="1"/>
</dbReference>
<dbReference type="FunFam" id="3.30.70.270:FF:000001">
    <property type="entry name" value="Diguanylate cyclase domain protein"/>
    <property type="match status" value="1"/>
</dbReference>
<dbReference type="NCBIfam" id="TIGR00229">
    <property type="entry name" value="sensory_box"/>
    <property type="match status" value="1"/>
</dbReference>
<dbReference type="AlphaFoldDB" id="A0A4Z1CJG5"/>
<sequence length="589" mass="65637">MLDDQGPGKPSSESASGHPRPGAEQSEQKFFELIESLPMVAVQGYDRDRRVIYWNEASRRLYGFSREEAEGRLLEDLIIPDAMRDSVIAAHRNWLENNVSIPSEEIDLKHRDGHPVPVFSSHVMIKQDTGDCEMFCIDISLQEQKKAREALYRMASFDDLTQLPNRRLMEVELGSRLAEAERAERKMAVVFIDLDNFKLINDTLGHHYGDKLLQAVAEALKAEIRSYDLLSRFGGDEFVLLLFDVTAAERIHELLRRLITRLDRGFMLDGVNYQVSASFGVSLFPNDGATVTELMGNADAAMYQAKEKGKNTVCFYTSDINDRLVHYQETTALLRRAINNNGLKLHFQPQIDLKNGGVSSCEALLRCFEDGALAVPPAVFIPVAEKSGLINRIGDWVIDAACKQLRDWQGTPLANTRIDINLSGKQLADPQMADRILQTLGDYSLLPAQLGLELTENELFGGDEAQIQQLEKLKNAGVYISIDDFGTGHSSLVYLRKLPVCSLKIDRTFLHHAMENESDMAIMQAIITVGHRLGLGVVVEGVETNEQDKLVRQLGCDKAQGFLYARPMPASEMLAGIGSGHFGNNPAQS</sequence>
<comment type="caution">
    <text evidence="6">The sequence shown here is derived from an EMBL/GenBank/DDBJ whole genome shotgun (WGS) entry which is preliminary data.</text>
</comment>
<evidence type="ECO:0000313" key="6">
    <source>
        <dbReference type="EMBL" id="TGN41732.1"/>
    </source>
</evidence>
<dbReference type="EMBL" id="SRPF01000001">
    <property type="protein sequence ID" value="TGN41732.1"/>
    <property type="molecule type" value="Genomic_DNA"/>
</dbReference>
<dbReference type="Pfam" id="PF00563">
    <property type="entry name" value="EAL"/>
    <property type="match status" value="1"/>
</dbReference>
<dbReference type="Gene3D" id="3.30.70.270">
    <property type="match status" value="1"/>
</dbReference>
<dbReference type="CDD" id="cd00130">
    <property type="entry name" value="PAS"/>
    <property type="match status" value="1"/>
</dbReference>
<accession>A0A4Z1CJG5</accession>
<dbReference type="PROSITE" id="PS50883">
    <property type="entry name" value="EAL"/>
    <property type="match status" value="1"/>
</dbReference>
<feature type="domain" description="PAS" evidence="3">
    <location>
        <begin position="26"/>
        <end position="81"/>
    </location>
</feature>
<dbReference type="NCBIfam" id="TIGR00254">
    <property type="entry name" value="GGDEF"/>
    <property type="match status" value="1"/>
</dbReference>
<dbReference type="InterPro" id="IPR043128">
    <property type="entry name" value="Rev_trsase/Diguanyl_cyclase"/>
</dbReference>
<dbReference type="OrthoDB" id="1316910at2"/>
<dbReference type="InterPro" id="IPR052155">
    <property type="entry name" value="Biofilm_reg_signaling"/>
</dbReference>
<comment type="cofactor">
    <cofactor evidence="1">
        <name>Mg(2+)</name>
        <dbReference type="ChEBI" id="CHEBI:18420"/>
    </cofactor>
</comment>
<dbReference type="Pfam" id="PF08447">
    <property type="entry name" value="PAS_3"/>
    <property type="match status" value="1"/>
</dbReference>
<dbReference type="PANTHER" id="PTHR44757">
    <property type="entry name" value="DIGUANYLATE CYCLASE DGCP"/>
    <property type="match status" value="1"/>
</dbReference>
<dbReference type="SMART" id="SM00267">
    <property type="entry name" value="GGDEF"/>
    <property type="match status" value="1"/>
</dbReference>
<reference evidence="6 7" key="1">
    <citation type="submission" date="2019-04" db="EMBL/GenBank/DDBJ databases">
        <authorList>
            <person name="Park S."/>
            <person name="Yoon J.-H."/>
        </authorList>
    </citation>
    <scope>NUCLEOTIDE SEQUENCE [LARGE SCALE GENOMIC DNA]</scope>
    <source>
        <strain evidence="6 7">HJM-18</strain>
    </source>
</reference>
<dbReference type="Pfam" id="PF00990">
    <property type="entry name" value="GGDEF"/>
    <property type="match status" value="1"/>
</dbReference>
<dbReference type="PANTHER" id="PTHR44757:SF2">
    <property type="entry name" value="BIOFILM ARCHITECTURE MAINTENANCE PROTEIN MBAA"/>
    <property type="match status" value="1"/>
</dbReference>
<dbReference type="CDD" id="cd01948">
    <property type="entry name" value="EAL"/>
    <property type="match status" value="1"/>
</dbReference>
<evidence type="ECO:0000256" key="2">
    <source>
        <dbReference type="SAM" id="MobiDB-lite"/>
    </source>
</evidence>
<evidence type="ECO:0000313" key="7">
    <source>
        <dbReference type="Proteomes" id="UP000298325"/>
    </source>
</evidence>
<gene>
    <name evidence="6" type="ORF">E5Q11_04185</name>
</gene>
<evidence type="ECO:0000259" key="3">
    <source>
        <dbReference type="PROSITE" id="PS50112"/>
    </source>
</evidence>
<protein>
    <submittedName>
        <fullName evidence="6">EAL domain-containing protein</fullName>
    </submittedName>
</protein>
<dbReference type="SMART" id="SM00052">
    <property type="entry name" value="EAL"/>
    <property type="match status" value="1"/>
</dbReference>
<evidence type="ECO:0000259" key="5">
    <source>
        <dbReference type="PROSITE" id="PS50887"/>
    </source>
</evidence>
<dbReference type="SMART" id="SM00091">
    <property type="entry name" value="PAS"/>
    <property type="match status" value="1"/>
</dbReference>
<dbReference type="CDD" id="cd01949">
    <property type="entry name" value="GGDEF"/>
    <property type="match status" value="1"/>
</dbReference>
<dbReference type="PROSITE" id="PS50887">
    <property type="entry name" value="GGDEF"/>
    <property type="match status" value="1"/>
</dbReference>
<dbReference type="Proteomes" id="UP000298325">
    <property type="component" value="Unassembled WGS sequence"/>
</dbReference>
<dbReference type="SUPFAM" id="SSF55073">
    <property type="entry name" value="Nucleotide cyclase"/>
    <property type="match status" value="1"/>
</dbReference>
<feature type="domain" description="GGDEF" evidence="5">
    <location>
        <begin position="185"/>
        <end position="318"/>
    </location>
</feature>
<dbReference type="Gene3D" id="3.20.20.450">
    <property type="entry name" value="EAL domain"/>
    <property type="match status" value="1"/>
</dbReference>
<dbReference type="RefSeq" id="WP_135802117.1">
    <property type="nucleotide sequence ID" value="NZ_SRPF01000001.1"/>
</dbReference>
<proteinExistence type="predicted"/>
<organism evidence="6 7">
    <name type="scientific">Marinobacter confluentis</name>
    <dbReference type="NCBI Taxonomy" id="1697557"/>
    <lineage>
        <taxon>Bacteria</taxon>
        <taxon>Pseudomonadati</taxon>
        <taxon>Pseudomonadota</taxon>
        <taxon>Gammaproteobacteria</taxon>
        <taxon>Pseudomonadales</taxon>
        <taxon>Marinobacteraceae</taxon>
        <taxon>Marinobacter</taxon>
    </lineage>
</organism>
<dbReference type="SUPFAM" id="SSF55785">
    <property type="entry name" value="PYP-like sensor domain (PAS domain)"/>
    <property type="match status" value="1"/>
</dbReference>
<evidence type="ECO:0000259" key="4">
    <source>
        <dbReference type="PROSITE" id="PS50883"/>
    </source>
</evidence>
<dbReference type="InterPro" id="IPR000160">
    <property type="entry name" value="GGDEF_dom"/>
</dbReference>
<name>A0A4Z1CJG5_9GAMM</name>
<dbReference type="Gene3D" id="3.30.450.20">
    <property type="entry name" value="PAS domain"/>
    <property type="match status" value="1"/>
</dbReference>
<dbReference type="InterPro" id="IPR013655">
    <property type="entry name" value="PAS_fold_3"/>
</dbReference>